<dbReference type="AlphaFoldDB" id="A0A2P6TN20"/>
<evidence type="ECO:0000256" key="15">
    <source>
        <dbReference type="SAM" id="MobiDB-lite"/>
    </source>
</evidence>
<dbReference type="PROSITE" id="PS50020">
    <property type="entry name" value="WW_DOMAIN_2"/>
    <property type="match status" value="2"/>
</dbReference>
<dbReference type="PANTHER" id="PTHR21737">
    <property type="entry name" value="POLYGLUTAMINE BINDING PROTEIN 1/MARVEL MEMBRANE-ASSOCIATING DOMAIN CONTAINING 3"/>
    <property type="match status" value="1"/>
</dbReference>
<keyword evidence="18" id="KW-1185">Reference proteome</keyword>
<proteinExistence type="predicted"/>
<gene>
    <name evidence="17" type="ORF">C2E21_6099</name>
</gene>
<keyword evidence="7" id="KW-0677">Repeat</keyword>
<dbReference type="EMBL" id="LHPG02000011">
    <property type="protein sequence ID" value="PRW45720.1"/>
    <property type="molecule type" value="Genomic_DNA"/>
</dbReference>
<evidence type="ECO:0000256" key="14">
    <source>
        <dbReference type="ARBA" id="ARBA00046362"/>
    </source>
</evidence>
<dbReference type="STRING" id="3076.A0A2P6TN20"/>
<keyword evidence="8" id="KW-0391">Immunity</keyword>
<dbReference type="Gene3D" id="2.20.70.10">
    <property type="match status" value="2"/>
</dbReference>
<feature type="compositionally biased region" description="Low complexity" evidence="15">
    <location>
        <begin position="273"/>
        <end position="290"/>
    </location>
</feature>
<dbReference type="InterPro" id="IPR036020">
    <property type="entry name" value="WW_dom_sf"/>
</dbReference>
<evidence type="ECO:0000313" key="18">
    <source>
        <dbReference type="Proteomes" id="UP000239899"/>
    </source>
</evidence>
<comment type="caution">
    <text evidence="17">The sequence shown here is derived from an EMBL/GenBank/DDBJ whole genome shotgun (WGS) entry which is preliminary data.</text>
</comment>
<keyword evidence="11" id="KW-0508">mRNA splicing</keyword>
<dbReference type="PANTHER" id="PTHR21737:SF3">
    <property type="entry name" value="POLYGLUTAMINE-BINDING PROTEIN 1"/>
    <property type="match status" value="1"/>
</dbReference>
<evidence type="ECO:0000256" key="11">
    <source>
        <dbReference type="ARBA" id="ARBA00023187"/>
    </source>
</evidence>
<evidence type="ECO:0000256" key="4">
    <source>
        <dbReference type="ARBA" id="ARBA00022553"/>
    </source>
</evidence>
<dbReference type="GO" id="GO:0016607">
    <property type="term" value="C:nuclear speck"/>
    <property type="evidence" value="ECO:0007669"/>
    <property type="project" value="UniProtKB-SubCell"/>
</dbReference>
<feature type="compositionally biased region" description="Pro residues" evidence="15">
    <location>
        <begin position="8"/>
        <end position="22"/>
    </location>
</feature>
<dbReference type="SMART" id="SM00456">
    <property type="entry name" value="WW"/>
    <property type="match status" value="2"/>
</dbReference>
<feature type="region of interest" description="Disordered" evidence="15">
    <location>
        <begin position="260"/>
        <end position="291"/>
    </location>
</feature>
<dbReference type="GO" id="GO:0045087">
    <property type="term" value="P:innate immune response"/>
    <property type="evidence" value="ECO:0007669"/>
    <property type="project" value="UniProtKB-KW"/>
</dbReference>
<keyword evidence="4" id="KW-0597">Phosphoprotein</keyword>
<dbReference type="GO" id="GO:0000380">
    <property type="term" value="P:alternative mRNA splicing, via spliceosome"/>
    <property type="evidence" value="ECO:0007669"/>
    <property type="project" value="TreeGrafter"/>
</dbReference>
<accession>A0A2P6TN20</accession>
<evidence type="ECO:0000256" key="13">
    <source>
        <dbReference type="ARBA" id="ARBA00042167"/>
    </source>
</evidence>
<comment type="subunit">
    <text evidence="14">Interacts with POU3F2/Brn-2, ATXN1, TXNL4A, HTT and AR. Interaction with ATXN1 correlates positively with the length of the polyglutamine tract. Interacts with RNA polymerase II large subunit in a phosphorylation-dependent manner. Forms a ternary complex with ATXN1 mutant and phosphorylated RNA polymerase II. Interacts (via C-terminus) with TXNL4A and CD2BP2. Interacts (via WW domain) with ATN1 and SF3B1, and may interact with additional splice factors. Interacts (via WW domain) with WBP11; Leading to reduce interaction between PQBP1 and TXNL4A. Interacts with CAPRIN1. Interacts with DDX1. Interacts with SFPQ. Interacts with KHSRP.</text>
</comment>
<keyword evidence="9" id="KW-0805">Transcription regulation</keyword>
<feature type="region of interest" description="Disordered" evidence="15">
    <location>
        <begin position="1"/>
        <end position="27"/>
    </location>
</feature>
<feature type="domain" description="WW" evidence="16">
    <location>
        <begin position="228"/>
        <end position="262"/>
    </location>
</feature>
<keyword evidence="12" id="KW-0539">Nucleus</keyword>
<dbReference type="SUPFAM" id="SSF51045">
    <property type="entry name" value="WW domain"/>
    <property type="match status" value="2"/>
</dbReference>
<dbReference type="GO" id="GO:0043021">
    <property type="term" value="F:ribonucleoprotein complex binding"/>
    <property type="evidence" value="ECO:0007669"/>
    <property type="project" value="TreeGrafter"/>
</dbReference>
<dbReference type="Proteomes" id="UP000239899">
    <property type="component" value="Unassembled WGS sequence"/>
</dbReference>
<sequence length="438" mass="45213">MVAGAPGVPRPAAPGAPPPLPPAAGAVDEAAVQHAVLAQQERDAQHALQASGVKRPYEELAAADPKAAVVAPGDTHEMKERLLQLESDFRSGRQQQAAEAAAAAAKERGAGDWANYQPPSAVLQAVQQRQAAAPAPAAAAPAVAAAPQAAAAPPAAQGGQRDLPPALRARLAARGILPKDDGANGSAAASEDAGPLPPGWHQATDPTYNHVYYYCPATGERSWTRPKPALPPGWTEAKDPSSGATYYYNAALGKTQWKRPMAPAAGAPPPWQQPQAAAPQQPQQAQQPQQEEQLYLPAMQFGGARSGYVFKTGPVGLGYYLDKPWVNRKLGEQEVAIEVHAPRGAAAGRGGGRPPMGGGGGGGGAAAKRGRYQRPDDVLDPMDPASYSDAPRGTWSTGLEGAQPRAADTTAGGPLFQSRPYPSPGAVLRANQKALDQS</sequence>
<reference evidence="17 18" key="1">
    <citation type="journal article" date="2018" name="Plant J.">
        <title>Genome sequences of Chlorella sorokiniana UTEX 1602 and Micractinium conductrix SAG 241.80: implications to maltose excretion by a green alga.</title>
        <authorList>
            <person name="Arriola M.B."/>
            <person name="Velmurugan N."/>
            <person name="Zhang Y."/>
            <person name="Plunkett M.H."/>
            <person name="Hondzo H."/>
            <person name="Barney B.M."/>
        </authorList>
    </citation>
    <scope>NUCLEOTIDE SEQUENCE [LARGE SCALE GENOMIC DNA]</scope>
    <source>
        <strain evidence="18">UTEX 1602</strain>
    </source>
</reference>
<feature type="region of interest" description="Disordered" evidence="15">
    <location>
        <begin position="341"/>
        <end position="438"/>
    </location>
</feature>
<evidence type="ECO:0000256" key="9">
    <source>
        <dbReference type="ARBA" id="ARBA00023015"/>
    </source>
</evidence>
<name>A0A2P6TN20_CHLSO</name>
<evidence type="ECO:0000256" key="1">
    <source>
        <dbReference type="ARBA" id="ARBA00004324"/>
    </source>
</evidence>
<organism evidence="17 18">
    <name type="scientific">Chlorella sorokiniana</name>
    <name type="common">Freshwater green alga</name>
    <dbReference type="NCBI Taxonomy" id="3076"/>
    <lineage>
        <taxon>Eukaryota</taxon>
        <taxon>Viridiplantae</taxon>
        <taxon>Chlorophyta</taxon>
        <taxon>core chlorophytes</taxon>
        <taxon>Trebouxiophyceae</taxon>
        <taxon>Chlorellales</taxon>
        <taxon>Chlorellaceae</taxon>
        <taxon>Chlorella clade</taxon>
        <taxon>Chlorella</taxon>
    </lineage>
</organism>
<evidence type="ECO:0000256" key="8">
    <source>
        <dbReference type="ARBA" id="ARBA00022859"/>
    </source>
</evidence>
<dbReference type="PROSITE" id="PS01159">
    <property type="entry name" value="WW_DOMAIN_1"/>
    <property type="match status" value="1"/>
</dbReference>
<evidence type="ECO:0000256" key="7">
    <source>
        <dbReference type="ARBA" id="ARBA00022737"/>
    </source>
</evidence>
<keyword evidence="10" id="KW-0804">Transcription</keyword>
<comment type="subcellular location">
    <subcellularLocation>
        <location evidence="2">Cytoplasmic granule</location>
    </subcellularLocation>
    <subcellularLocation>
        <location evidence="1">Nucleus speckle</location>
    </subcellularLocation>
</comment>
<evidence type="ECO:0000256" key="12">
    <source>
        <dbReference type="ARBA" id="ARBA00023242"/>
    </source>
</evidence>
<dbReference type="CDD" id="cd00201">
    <property type="entry name" value="WW"/>
    <property type="match status" value="2"/>
</dbReference>
<keyword evidence="5" id="KW-0399">Innate immunity</keyword>
<evidence type="ECO:0000256" key="2">
    <source>
        <dbReference type="ARBA" id="ARBA00004463"/>
    </source>
</evidence>
<evidence type="ECO:0000259" key="16">
    <source>
        <dbReference type="PROSITE" id="PS50020"/>
    </source>
</evidence>
<dbReference type="GO" id="GO:0005737">
    <property type="term" value="C:cytoplasm"/>
    <property type="evidence" value="ECO:0007669"/>
    <property type="project" value="TreeGrafter"/>
</dbReference>
<protein>
    <recommendedName>
        <fullName evidence="3">Polyglutamine-binding protein 1</fullName>
    </recommendedName>
    <alternativeName>
        <fullName evidence="13">Polyglutamine tract-binding protein 1</fullName>
    </alternativeName>
</protein>
<feature type="domain" description="WW" evidence="16">
    <location>
        <begin position="194"/>
        <end position="228"/>
    </location>
</feature>
<feature type="compositionally biased region" description="Gly residues" evidence="15">
    <location>
        <begin position="347"/>
        <end position="365"/>
    </location>
</feature>
<dbReference type="InterPro" id="IPR001202">
    <property type="entry name" value="WW_dom"/>
</dbReference>
<evidence type="ECO:0000256" key="5">
    <source>
        <dbReference type="ARBA" id="ARBA00022588"/>
    </source>
</evidence>
<dbReference type="OrthoDB" id="42462at2759"/>
<dbReference type="Gene3D" id="3.40.30.10">
    <property type="entry name" value="Glutaredoxin"/>
    <property type="match status" value="1"/>
</dbReference>
<evidence type="ECO:0000256" key="10">
    <source>
        <dbReference type="ARBA" id="ARBA00023163"/>
    </source>
</evidence>
<evidence type="ECO:0000256" key="3">
    <source>
        <dbReference type="ARBA" id="ARBA00021117"/>
    </source>
</evidence>
<evidence type="ECO:0000256" key="6">
    <source>
        <dbReference type="ARBA" id="ARBA00022664"/>
    </source>
</evidence>
<feature type="region of interest" description="Disordered" evidence="15">
    <location>
        <begin position="177"/>
        <end position="202"/>
    </location>
</feature>
<keyword evidence="6" id="KW-0507">mRNA processing</keyword>
<dbReference type="Pfam" id="PF00397">
    <property type="entry name" value="WW"/>
    <property type="match status" value="2"/>
</dbReference>
<evidence type="ECO:0000313" key="17">
    <source>
        <dbReference type="EMBL" id="PRW45720.1"/>
    </source>
</evidence>